<dbReference type="Proteomes" id="UP000823775">
    <property type="component" value="Unassembled WGS sequence"/>
</dbReference>
<reference evidence="1 2" key="1">
    <citation type="journal article" date="2021" name="BMC Genomics">
        <title>Datura genome reveals duplications of psychoactive alkaloid biosynthetic genes and high mutation rate following tissue culture.</title>
        <authorList>
            <person name="Rajewski A."/>
            <person name="Carter-House D."/>
            <person name="Stajich J."/>
            <person name="Litt A."/>
        </authorList>
    </citation>
    <scope>NUCLEOTIDE SEQUENCE [LARGE SCALE GENOMIC DNA]</scope>
    <source>
        <strain evidence="1">AR-01</strain>
    </source>
</reference>
<accession>A0ABS8WQ76</accession>
<sequence length="165" mass="18378">MDFLLLRERGDGWCPVITDRGINHRICSSGFLTAIAGAAKSSYNPGQYRCSKRPNPVSRQEAPLVLTYKAITVTLERGGTRLSQLHTKLRIMEQLLHKKPRVTEPYLYCKCAPEMYARQCACALALCRTKSFCVPVFVSCLSCAAMKVVSCPMAQCHDMPASMIQ</sequence>
<name>A0ABS8WQ76_DATST</name>
<comment type="caution">
    <text evidence="1">The sequence shown here is derived from an EMBL/GenBank/DDBJ whole genome shotgun (WGS) entry which is preliminary data.</text>
</comment>
<evidence type="ECO:0000313" key="2">
    <source>
        <dbReference type="Proteomes" id="UP000823775"/>
    </source>
</evidence>
<organism evidence="1 2">
    <name type="scientific">Datura stramonium</name>
    <name type="common">Jimsonweed</name>
    <name type="synonym">Common thornapple</name>
    <dbReference type="NCBI Taxonomy" id="4076"/>
    <lineage>
        <taxon>Eukaryota</taxon>
        <taxon>Viridiplantae</taxon>
        <taxon>Streptophyta</taxon>
        <taxon>Embryophyta</taxon>
        <taxon>Tracheophyta</taxon>
        <taxon>Spermatophyta</taxon>
        <taxon>Magnoliopsida</taxon>
        <taxon>eudicotyledons</taxon>
        <taxon>Gunneridae</taxon>
        <taxon>Pentapetalae</taxon>
        <taxon>asterids</taxon>
        <taxon>lamiids</taxon>
        <taxon>Solanales</taxon>
        <taxon>Solanaceae</taxon>
        <taxon>Solanoideae</taxon>
        <taxon>Datureae</taxon>
        <taxon>Datura</taxon>
    </lineage>
</organism>
<proteinExistence type="predicted"/>
<keyword evidence="2" id="KW-1185">Reference proteome</keyword>
<evidence type="ECO:0000313" key="1">
    <source>
        <dbReference type="EMBL" id="MCE3052269.1"/>
    </source>
</evidence>
<protein>
    <submittedName>
        <fullName evidence="1">Uncharacterized protein</fullName>
    </submittedName>
</protein>
<gene>
    <name evidence="1" type="ORF">HAX54_052050</name>
</gene>
<dbReference type="EMBL" id="JACEIK010009376">
    <property type="protein sequence ID" value="MCE3052269.1"/>
    <property type="molecule type" value="Genomic_DNA"/>
</dbReference>